<dbReference type="Gene3D" id="1.10.630.10">
    <property type="entry name" value="Cytochrome P450"/>
    <property type="match status" value="1"/>
</dbReference>
<evidence type="ECO:0000256" key="3">
    <source>
        <dbReference type="ARBA" id="ARBA00010617"/>
    </source>
</evidence>
<dbReference type="Pfam" id="PF00067">
    <property type="entry name" value="p450"/>
    <property type="match status" value="1"/>
</dbReference>
<keyword evidence="12" id="KW-1185">Reference proteome</keyword>
<evidence type="ECO:0000313" key="11">
    <source>
        <dbReference type="EMBL" id="KAE9402144.1"/>
    </source>
</evidence>
<proteinExistence type="inferred from homology"/>
<evidence type="ECO:0000256" key="7">
    <source>
        <dbReference type="ARBA" id="ARBA00023004"/>
    </source>
</evidence>
<dbReference type="PROSITE" id="PS00086">
    <property type="entry name" value="CYTOCHROME_P450"/>
    <property type="match status" value="1"/>
</dbReference>
<keyword evidence="4 9" id="KW-0349">Heme</keyword>
<evidence type="ECO:0000313" key="12">
    <source>
        <dbReference type="Proteomes" id="UP000799118"/>
    </source>
</evidence>
<evidence type="ECO:0000256" key="9">
    <source>
        <dbReference type="PIRSR" id="PIRSR602401-1"/>
    </source>
</evidence>
<evidence type="ECO:0000256" key="5">
    <source>
        <dbReference type="ARBA" id="ARBA00022723"/>
    </source>
</evidence>
<organism evidence="11 12">
    <name type="scientific">Gymnopus androsaceus JB14</name>
    <dbReference type="NCBI Taxonomy" id="1447944"/>
    <lineage>
        <taxon>Eukaryota</taxon>
        <taxon>Fungi</taxon>
        <taxon>Dikarya</taxon>
        <taxon>Basidiomycota</taxon>
        <taxon>Agaricomycotina</taxon>
        <taxon>Agaricomycetes</taxon>
        <taxon>Agaricomycetidae</taxon>
        <taxon>Agaricales</taxon>
        <taxon>Marasmiineae</taxon>
        <taxon>Omphalotaceae</taxon>
        <taxon>Gymnopus</taxon>
    </lineage>
</organism>
<dbReference type="InterPro" id="IPR017972">
    <property type="entry name" value="Cyt_P450_CS"/>
</dbReference>
<dbReference type="AlphaFoldDB" id="A0A6A4HZJ6"/>
<dbReference type="PRINTS" id="PR00385">
    <property type="entry name" value="P450"/>
</dbReference>
<dbReference type="InterPro" id="IPR050364">
    <property type="entry name" value="Cytochrome_P450_fung"/>
</dbReference>
<evidence type="ECO:0000256" key="2">
    <source>
        <dbReference type="ARBA" id="ARBA00005179"/>
    </source>
</evidence>
<evidence type="ECO:0000256" key="4">
    <source>
        <dbReference type="ARBA" id="ARBA00022617"/>
    </source>
</evidence>
<sequence length="503" mass="57112">MLYTLTIIAAMIIVYAIRQYSIHRSTLLPPGPAGLPIVGNLNDMPKEREWLTYSRWYKQYGSEIVHLKIFSQHIIVLNSAVAVKELLDKRSSNFSDRPYSLMICDLMGWKWNLGLMPYGGYWRRHRRMFHQYFYAAAAKRHYGVQQMIARGLLQRLSTKPEEFNSHLRWFAGSIILKIVYGYNVHPENDHYVELAEAADRGLIEAMNAGAFLVDTLPFLRVLPDWFPGAGFKKKAELWKKSAMELRESLFKEIQENMQEETAESSFVHDNLTKIKLSTSMPLDETDVVQNCAGVAYAGIVSTLSTFLLAMMLHPEVQAQAQAEIDAVISAHRLPDFSDEEKLPFVHCVIAETMRWQPSTPLALPHQSILEDVYKGYYIPAGSIVVGNLWGILHDENVYPEPFSFKPKRFLCKDGSVLPLPLQTFGFGRRACPGKHLALNSIWIAVISILATFDISKPVDKNGQEIEPEVVYLPGAASHPKPFQCMLTPRSQRLGKLSKLENDV</sequence>
<dbReference type="GO" id="GO:0016705">
    <property type="term" value="F:oxidoreductase activity, acting on paired donors, with incorporation or reduction of molecular oxygen"/>
    <property type="evidence" value="ECO:0007669"/>
    <property type="project" value="InterPro"/>
</dbReference>
<dbReference type="OrthoDB" id="2789670at2759"/>
<dbReference type="InterPro" id="IPR001128">
    <property type="entry name" value="Cyt_P450"/>
</dbReference>
<dbReference type="PRINTS" id="PR00463">
    <property type="entry name" value="EP450I"/>
</dbReference>
<protein>
    <submittedName>
        <fullName evidence="11">Cytochrome P450</fullName>
    </submittedName>
</protein>
<comment type="similarity">
    <text evidence="3 10">Belongs to the cytochrome P450 family.</text>
</comment>
<keyword evidence="5 9" id="KW-0479">Metal-binding</keyword>
<accession>A0A6A4HZJ6</accession>
<dbReference type="InterPro" id="IPR002401">
    <property type="entry name" value="Cyt_P450_E_grp-I"/>
</dbReference>
<keyword evidence="6 10" id="KW-0560">Oxidoreductase</keyword>
<reference evidence="11" key="1">
    <citation type="journal article" date="2019" name="Environ. Microbiol.">
        <title>Fungal ecological strategies reflected in gene transcription - a case study of two litter decomposers.</title>
        <authorList>
            <person name="Barbi F."/>
            <person name="Kohler A."/>
            <person name="Barry K."/>
            <person name="Baskaran P."/>
            <person name="Daum C."/>
            <person name="Fauchery L."/>
            <person name="Ihrmark K."/>
            <person name="Kuo A."/>
            <person name="LaButti K."/>
            <person name="Lipzen A."/>
            <person name="Morin E."/>
            <person name="Grigoriev I.V."/>
            <person name="Henrissat B."/>
            <person name="Lindahl B."/>
            <person name="Martin F."/>
        </authorList>
    </citation>
    <scope>NUCLEOTIDE SEQUENCE</scope>
    <source>
        <strain evidence="11">JB14</strain>
    </source>
</reference>
<dbReference type="PANTHER" id="PTHR46300">
    <property type="entry name" value="P450, PUTATIVE (EUROFUNG)-RELATED-RELATED"/>
    <property type="match status" value="1"/>
</dbReference>
<dbReference type="CDD" id="cd11065">
    <property type="entry name" value="CYP64-like"/>
    <property type="match status" value="1"/>
</dbReference>
<evidence type="ECO:0000256" key="8">
    <source>
        <dbReference type="ARBA" id="ARBA00023033"/>
    </source>
</evidence>
<dbReference type="GO" id="GO:0020037">
    <property type="term" value="F:heme binding"/>
    <property type="evidence" value="ECO:0007669"/>
    <property type="project" value="InterPro"/>
</dbReference>
<dbReference type="GO" id="GO:0005506">
    <property type="term" value="F:iron ion binding"/>
    <property type="evidence" value="ECO:0007669"/>
    <property type="project" value="InterPro"/>
</dbReference>
<dbReference type="EMBL" id="ML769438">
    <property type="protein sequence ID" value="KAE9402144.1"/>
    <property type="molecule type" value="Genomic_DNA"/>
</dbReference>
<gene>
    <name evidence="11" type="ORF">BT96DRAFT_816956</name>
</gene>
<keyword evidence="8 10" id="KW-0503">Monooxygenase</keyword>
<feature type="binding site" description="axial binding residue" evidence="9">
    <location>
        <position position="431"/>
    </location>
    <ligand>
        <name>heme</name>
        <dbReference type="ChEBI" id="CHEBI:30413"/>
    </ligand>
    <ligandPart>
        <name>Fe</name>
        <dbReference type="ChEBI" id="CHEBI:18248"/>
    </ligandPart>
</feature>
<comment type="pathway">
    <text evidence="2">Secondary metabolite biosynthesis.</text>
</comment>
<evidence type="ECO:0000256" key="6">
    <source>
        <dbReference type="ARBA" id="ARBA00023002"/>
    </source>
</evidence>
<keyword evidence="7 9" id="KW-0408">Iron</keyword>
<evidence type="ECO:0000256" key="1">
    <source>
        <dbReference type="ARBA" id="ARBA00001971"/>
    </source>
</evidence>
<comment type="cofactor">
    <cofactor evidence="1 9">
        <name>heme</name>
        <dbReference type="ChEBI" id="CHEBI:30413"/>
    </cofactor>
</comment>
<dbReference type="Proteomes" id="UP000799118">
    <property type="component" value="Unassembled WGS sequence"/>
</dbReference>
<dbReference type="PANTHER" id="PTHR46300:SF7">
    <property type="entry name" value="P450, PUTATIVE (EUROFUNG)-RELATED"/>
    <property type="match status" value="1"/>
</dbReference>
<dbReference type="SUPFAM" id="SSF48264">
    <property type="entry name" value="Cytochrome P450"/>
    <property type="match status" value="1"/>
</dbReference>
<name>A0A6A4HZJ6_9AGAR</name>
<evidence type="ECO:0000256" key="10">
    <source>
        <dbReference type="RuleBase" id="RU000461"/>
    </source>
</evidence>
<dbReference type="GO" id="GO:0004497">
    <property type="term" value="F:monooxygenase activity"/>
    <property type="evidence" value="ECO:0007669"/>
    <property type="project" value="UniProtKB-KW"/>
</dbReference>
<dbReference type="InterPro" id="IPR036396">
    <property type="entry name" value="Cyt_P450_sf"/>
</dbReference>